<name>A0A4R4SBM3_9ACTN</name>
<keyword evidence="2" id="KW-0489">Methyltransferase</keyword>
<dbReference type="EMBL" id="SMKI01000845">
    <property type="protein sequence ID" value="TDC59936.1"/>
    <property type="molecule type" value="Genomic_DNA"/>
</dbReference>
<protein>
    <submittedName>
        <fullName evidence="2">Class I SAM-dependent methyltransferase</fullName>
    </submittedName>
</protein>
<dbReference type="RefSeq" id="WP_132822416.1">
    <property type="nucleotide sequence ID" value="NZ_SMKI01000845.1"/>
</dbReference>
<evidence type="ECO:0000259" key="1">
    <source>
        <dbReference type="Pfam" id="PF13649"/>
    </source>
</evidence>
<dbReference type="SUPFAM" id="SSF53335">
    <property type="entry name" value="S-adenosyl-L-methionine-dependent methyltransferases"/>
    <property type="match status" value="1"/>
</dbReference>
<proteinExistence type="predicted"/>
<dbReference type="Gene3D" id="3.40.50.150">
    <property type="entry name" value="Vaccinia Virus protein VP39"/>
    <property type="match status" value="1"/>
</dbReference>
<dbReference type="InterPro" id="IPR041698">
    <property type="entry name" value="Methyltransf_25"/>
</dbReference>
<evidence type="ECO:0000313" key="3">
    <source>
        <dbReference type="Proteomes" id="UP000295345"/>
    </source>
</evidence>
<dbReference type="CDD" id="cd02440">
    <property type="entry name" value="AdoMet_MTases"/>
    <property type="match status" value="1"/>
</dbReference>
<reference evidence="2 3" key="1">
    <citation type="submission" date="2019-03" db="EMBL/GenBank/DDBJ databases">
        <title>Draft genome sequences of novel Actinobacteria.</title>
        <authorList>
            <person name="Sahin N."/>
            <person name="Ay H."/>
            <person name="Saygin H."/>
        </authorList>
    </citation>
    <scope>NUCLEOTIDE SEQUENCE [LARGE SCALE GENOMIC DNA]</scope>
    <source>
        <strain evidence="2 3">DSM 41900</strain>
    </source>
</reference>
<organism evidence="2 3">
    <name type="scientific">Streptomyces hainanensis</name>
    <dbReference type="NCBI Taxonomy" id="402648"/>
    <lineage>
        <taxon>Bacteria</taxon>
        <taxon>Bacillati</taxon>
        <taxon>Actinomycetota</taxon>
        <taxon>Actinomycetes</taxon>
        <taxon>Kitasatosporales</taxon>
        <taxon>Streptomycetaceae</taxon>
        <taxon>Streptomyces</taxon>
    </lineage>
</organism>
<feature type="non-terminal residue" evidence="2">
    <location>
        <position position="208"/>
    </location>
</feature>
<gene>
    <name evidence="2" type="ORF">E1283_36370</name>
</gene>
<dbReference type="GO" id="GO:0008168">
    <property type="term" value="F:methyltransferase activity"/>
    <property type="evidence" value="ECO:0007669"/>
    <property type="project" value="UniProtKB-KW"/>
</dbReference>
<evidence type="ECO:0000313" key="2">
    <source>
        <dbReference type="EMBL" id="TDC59936.1"/>
    </source>
</evidence>
<dbReference type="AlphaFoldDB" id="A0A4R4SBM3"/>
<dbReference type="InterPro" id="IPR029063">
    <property type="entry name" value="SAM-dependent_MTases_sf"/>
</dbReference>
<dbReference type="GO" id="GO:0032259">
    <property type="term" value="P:methylation"/>
    <property type="evidence" value="ECO:0007669"/>
    <property type="project" value="UniProtKB-KW"/>
</dbReference>
<comment type="caution">
    <text evidence="2">The sequence shown here is derived from an EMBL/GenBank/DDBJ whole genome shotgun (WGS) entry which is preliminary data.</text>
</comment>
<sequence length="208" mass="22651">MPRGGPHASRLDRWFETDAVEYLDRPDLGHLHAGILRAVDRQYRLIGAYRTFADLVRRAAPGPRPRILELGAGSGRLAAELLRGIPTARLTVSDVDPGTVTRLRAGPLGHHPRARVRRLDATAVDAPDRSHDLAVLVAALHHLDPGQVADVLREGTRVAGRLLIVDGWRHPALLGLVPVALLVGGWPNAHDFTVSLRRMYAPAALRAI</sequence>
<accession>A0A4R4SBM3</accession>
<dbReference type="Proteomes" id="UP000295345">
    <property type="component" value="Unassembled WGS sequence"/>
</dbReference>
<keyword evidence="2" id="KW-0808">Transferase</keyword>
<dbReference type="Pfam" id="PF13649">
    <property type="entry name" value="Methyltransf_25"/>
    <property type="match status" value="1"/>
</dbReference>
<feature type="domain" description="Methyltransferase" evidence="1">
    <location>
        <begin position="67"/>
        <end position="158"/>
    </location>
</feature>
<keyword evidence="3" id="KW-1185">Reference proteome</keyword>
<dbReference type="OrthoDB" id="4125239at2"/>